<feature type="domain" description="Luciferase" evidence="1">
    <location>
        <begin position="43"/>
        <end position="104"/>
    </location>
</feature>
<dbReference type="AlphaFoldDB" id="A0ABD6A9B9"/>
<accession>A0ABD6A9B9</accession>
<evidence type="ECO:0000313" key="2">
    <source>
        <dbReference type="EMBL" id="MFC7316775.1"/>
    </source>
</evidence>
<dbReference type="Pfam" id="PF17648">
    <property type="entry name" value="Luciferase"/>
    <property type="match status" value="1"/>
</dbReference>
<evidence type="ECO:0000259" key="1">
    <source>
        <dbReference type="Pfam" id="PF17648"/>
    </source>
</evidence>
<reference evidence="2 3" key="1">
    <citation type="journal article" date="2019" name="Int. J. Syst. Evol. Microbiol.">
        <title>The Global Catalogue of Microorganisms (GCM) 10K type strain sequencing project: providing services to taxonomists for standard genome sequencing and annotation.</title>
        <authorList>
            <consortium name="The Broad Institute Genomics Platform"/>
            <consortium name="The Broad Institute Genome Sequencing Center for Infectious Disease"/>
            <person name="Wu L."/>
            <person name="Ma J."/>
        </authorList>
    </citation>
    <scope>NUCLEOTIDE SEQUENCE [LARGE SCALE GENOMIC DNA]</scope>
    <source>
        <strain evidence="2 3">PSR21</strain>
    </source>
</reference>
<keyword evidence="3" id="KW-1185">Reference proteome</keyword>
<sequence>MSIDTNLDSSSRVEEVIGEVARWPGITVADHRYGGREFRLGEREVGHVHYTGTVDIAFPKLVHDALVDAGWTEAHHVVPHSTWTTFRVRSDADVQRALDLLRLSYLYNALSRADTPDAAAALDAVDLGAELDRIDPPTVVRKRFAALRDRVGY</sequence>
<dbReference type="EMBL" id="JBHTBF010000002">
    <property type="protein sequence ID" value="MFC7316775.1"/>
    <property type="molecule type" value="Genomic_DNA"/>
</dbReference>
<organism evidence="2 3">
    <name type="scientific">Halomarina halobia</name>
    <dbReference type="NCBI Taxonomy" id="3033386"/>
    <lineage>
        <taxon>Archaea</taxon>
        <taxon>Methanobacteriati</taxon>
        <taxon>Methanobacteriota</taxon>
        <taxon>Stenosarchaea group</taxon>
        <taxon>Halobacteria</taxon>
        <taxon>Halobacteriales</taxon>
        <taxon>Natronomonadaceae</taxon>
        <taxon>Halomarina</taxon>
    </lineage>
</organism>
<dbReference type="InterPro" id="IPR040841">
    <property type="entry name" value="Luciferase_dom"/>
</dbReference>
<dbReference type="RefSeq" id="WP_276303962.1">
    <property type="nucleotide sequence ID" value="NZ_CP119992.1"/>
</dbReference>
<protein>
    <submittedName>
        <fullName evidence="2">Luciferase family protein</fullName>
    </submittedName>
</protein>
<comment type="caution">
    <text evidence="2">The sequence shown here is derived from an EMBL/GenBank/DDBJ whole genome shotgun (WGS) entry which is preliminary data.</text>
</comment>
<dbReference type="GeneID" id="79316573"/>
<name>A0ABD6A9B9_9EURY</name>
<gene>
    <name evidence="2" type="ORF">ACFQPE_08215</name>
</gene>
<evidence type="ECO:0000313" key="3">
    <source>
        <dbReference type="Proteomes" id="UP001596547"/>
    </source>
</evidence>
<dbReference type="Proteomes" id="UP001596547">
    <property type="component" value="Unassembled WGS sequence"/>
</dbReference>
<proteinExistence type="predicted"/>